<reference evidence="4" key="2">
    <citation type="journal article" date="2016" name="Sci. Rep.">
        <title>Dictyocaulus viviparus genome, variome and transcriptome elucidate lungworm biology and support future intervention.</title>
        <authorList>
            <person name="McNulty S.N."/>
            <person name="Strube C."/>
            <person name="Rosa B.A."/>
            <person name="Martin J.C."/>
            <person name="Tyagi R."/>
            <person name="Choi Y.J."/>
            <person name="Wang Q."/>
            <person name="Hallsworth Pepin K."/>
            <person name="Zhang X."/>
            <person name="Ozersky P."/>
            <person name="Wilson R.K."/>
            <person name="Sternberg P.W."/>
            <person name="Gasser R.B."/>
            <person name="Mitreva M."/>
        </authorList>
    </citation>
    <scope>NUCLEOTIDE SEQUENCE [LARGE SCALE GENOMIC DNA]</scope>
    <source>
        <strain evidence="4">HannoverDv2000</strain>
    </source>
</reference>
<keyword evidence="2" id="KW-1133">Transmembrane helix</keyword>
<dbReference type="Proteomes" id="UP000053766">
    <property type="component" value="Unassembled WGS sequence"/>
</dbReference>
<accession>A0A0D8XF85</accession>
<keyword evidence="4" id="KW-1185">Reference proteome</keyword>
<evidence type="ECO:0000256" key="2">
    <source>
        <dbReference type="SAM" id="Phobius"/>
    </source>
</evidence>
<feature type="compositionally biased region" description="Basic and acidic residues" evidence="1">
    <location>
        <begin position="232"/>
        <end position="246"/>
    </location>
</feature>
<protein>
    <submittedName>
        <fullName evidence="3">Uncharacterized protein</fullName>
    </submittedName>
</protein>
<feature type="transmembrane region" description="Helical" evidence="2">
    <location>
        <begin position="50"/>
        <end position="68"/>
    </location>
</feature>
<gene>
    <name evidence="3" type="ORF">DICVIV_10764</name>
</gene>
<evidence type="ECO:0000256" key="1">
    <source>
        <dbReference type="SAM" id="MobiDB-lite"/>
    </source>
</evidence>
<name>A0A0D8XF85_DICVI</name>
<feature type="compositionally biased region" description="Polar residues" evidence="1">
    <location>
        <begin position="247"/>
        <end position="257"/>
    </location>
</feature>
<feature type="compositionally biased region" description="Basic and acidic residues" evidence="1">
    <location>
        <begin position="264"/>
        <end position="274"/>
    </location>
</feature>
<dbReference type="EMBL" id="KN716580">
    <property type="protein sequence ID" value="KJH43228.1"/>
    <property type="molecule type" value="Genomic_DNA"/>
</dbReference>
<sequence>MTRELGVRLDEKYRHRTCCSVCHIKFGTTILGVIEAVVSIAVLITAAQQVIFLLFCGILFDTSCLLFPHIIIQGIFLLFSIGYFCLYAVSYFYGDLHIHSRDFQDIEENRRRRESAFARCSERVRLAKENGLWRRTSWGGGFQQYKGEYDENKPKKSGKRKEFHVQWDVRKQSEEEGGELDQCVQSIETPPNRSTIQVESIDETEDSDTQPHHANQSRSSLKADHISPILSDQRKLTSDIEDERTMRNTSTSKTGNSKAGFESRSLKDNFHDKSLSLSPQRHTDKEMLDFDSQTKHDIQQRTTDVSTSKTRSRGSQSASPQKQKSIEIEDTRPAVRNPAPLIKQDSRSFSLGNEEHFTSEPCQRKISYIHPNEKRRDIPYIKRISITSTHY</sequence>
<feature type="transmembrane region" description="Helical" evidence="2">
    <location>
        <begin position="21"/>
        <end position="44"/>
    </location>
</feature>
<keyword evidence="2" id="KW-0812">Transmembrane</keyword>
<dbReference type="OrthoDB" id="5870528at2759"/>
<feature type="region of interest" description="Disordered" evidence="1">
    <location>
        <begin position="171"/>
        <end position="347"/>
    </location>
</feature>
<organism evidence="3 4">
    <name type="scientific">Dictyocaulus viviparus</name>
    <name type="common">Bovine lungworm</name>
    <dbReference type="NCBI Taxonomy" id="29172"/>
    <lineage>
        <taxon>Eukaryota</taxon>
        <taxon>Metazoa</taxon>
        <taxon>Ecdysozoa</taxon>
        <taxon>Nematoda</taxon>
        <taxon>Chromadorea</taxon>
        <taxon>Rhabditida</taxon>
        <taxon>Rhabditina</taxon>
        <taxon>Rhabditomorpha</taxon>
        <taxon>Strongyloidea</taxon>
        <taxon>Metastrongylidae</taxon>
        <taxon>Dictyocaulus</taxon>
    </lineage>
</organism>
<proteinExistence type="predicted"/>
<reference evidence="3 4" key="1">
    <citation type="submission" date="2013-11" db="EMBL/GenBank/DDBJ databases">
        <title>Draft genome of the bovine lungworm Dictyocaulus viviparus.</title>
        <authorList>
            <person name="Mitreva M."/>
        </authorList>
    </citation>
    <scope>NUCLEOTIDE SEQUENCE [LARGE SCALE GENOMIC DNA]</scope>
    <source>
        <strain evidence="3 4">HannoverDv2000</strain>
    </source>
</reference>
<feature type="compositionally biased region" description="Basic and acidic residues" evidence="1">
    <location>
        <begin position="324"/>
        <end position="333"/>
    </location>
</feature>
<keyword evidence="2" id="KW-0472">Membrane</keyword>
<feature type="compositionally biased region" description="Polar residues" evidence="1">
    <location>
        <begin position="183"/>
        <end position="198"/>
    </location>
</feature>
<feature type="compositionally biased region" description="Polar residues" evidence="1">
    <location>
        <begin position="300"/>
        <end position="323"/>
    </location>
</feature>
<feature type="transmembrane region" description="Helical" evidence="2">
    <location>
        <begin position="75"/>
        <end position="94"/>
    </location>
</feature>
<feature type="compositionally biased region" description="Basic and acidic residues" evidence="1">
    <location>
        <begin position="281"/>
        <end position="299"/>
    </location>
</feature>
<evidence type="ECO:0000313" key="4">
    <source>
        <dbReference type="Proteomes" id="UP000053766"/>
    </source>
</evidence>
<dbReference type="AlphaFoldDB" id="A0A0D8XF85"/>
<evidence type="ECO:0000313" key="3">
    <source>
        <dbReference type="EMBL" id="KJH43228.1"/>
    </source>
</evidence>